<name>A0ABP7SDE7_9PSEU</name>
<reference evidence="2" key="1">
    <citation type="journal article" date="2019" name="Int. J. Syst. Evol. Microbiol.">
        <title>The Global Catalogue of Microorganisms (GCM) 10K type strain sequencing project: providing services to taxonomists for standard genome sequencing and annotation.</title>
        <authorList>
            <consortium name="The Broad Institute Genomics Platform"/>
            <consortium name="The Broad Institute Genome Sequencing Center for Infectious Disease"/>
            <person name="Wu L."/>
            <person name="Ma J."/>
        </authorList>
    </citation>
    <scope>NUCLEOTIDE SEQUENCE [LARGE SCALE GENOMIC DNA]</scope>
    <source>
        <strain evidence="2">JCM 17342</strain>
    </source>
</reference>
<evidence type="ECO:0000313" key="2">
    <source>
        <dbReference type="Proteomes" id="UP001501747"/>
    </source>
</evidence>
<organism evidence="1 2">
    <name type="scientific">Allokutzneria multivorans</name>
    <dbReference type="NCBI Taxonomy" id="1142134"/>
    <lineage>
        <taxon>Bacteria</taxon>
        <taxon>Bacillati</taxon>
        <taxon>Actinomycetota</taxon>
        <taxon>Actinomycetes</taxon>
        <taxon>Pseudonocardiales</taxon>
        <taxon>Pseudonocardiaceae</taxon>
        <taxon>Allokutzneria</taxon>
    </lineage>
</organism>
<keyword evidence="2" id="KW-1185">Reference proteome</keyword>
<protein>
    <submittedName>
        <fullName evidence="1">Uncharacterized protein</fullName>
    </submittedName>
</protein>
<dbReference type="RefSeq" id="WP_344876098.1">
    <property type="nucleotide sequence ID" value="NZ_BAABAL010000012.1"/>
</dbReference>
<dbReference type="EMBL" id="BAABAL010000012">
    <property type="protein sequence ID" value="GAA4010251.1"/>
    <property type="molecule type" value="Genomic_DNA"/>
</dbReference>
<comment type="caution">
    <text evidence="1">The sequence shown here is derived from an EMBL/GenBank/DDBJ whole genome shotgun (WGS) entry which is preliminary data.</text>
</comment>
<gene>
    <name evidence="1" type="ORF">GCM10022247_35520</name>
</gene>
<evidence type="ECO:0000313" key="1">
    <source>
        <dbReference type="EMBL" id="GAA4010251.1"/>
    </source>
</evidence>
<sequence>MPTNVITFAPVPRCSPEQGPAFEGSGAVPAACGPLLARFRHAVETGRNSDALDVAEQLGWLWVESCSAWAWLENTVLDVAYGEGCLRGVAKCLIRQGWWAAQVGEVSAAMRAWRSARSIGRDITEPGVVAAAELGMFTPNAPVERRAGGIVIRAEVAAAIGVEAQRRGGWW</sequence>
<proteinExistence type="predicted"/>
<accession>A0ABP7SDE7</accession>
<dbReference type="Proteomes" id="UP001501747">
    <property type="component" value="Unassembled WGS sequence"/>
</dbReference>